<accession>R4X983</accession>
<protein>
    <recommendedName>
        <fullName evidence="9">GPR/FUN34 family protein</fullName>
    </recommendedName>
</protein>
<dbReference type="NCBIfam" id="NF038013">
    <property type="entry name" value="AceTr_1"/>
    <property type="match status" value="1"/>
</dbReference>
<organism evidence="7 8">
    <name type="scientific">Taphrina deformans (strain PYCC 5710 / ATCC 11124 / CBS 356.35 / IMI 108563 / JCM 9778 / NBRC 8474)</name>
    <name type="common">Peach leaf curl fungus</name>
    <name type="synonym">Lalaria deformans</name>
    <dbReference type="NCBI Taxonomy" id="1097556"/>
    <lineage>
        <taxon>Eukaryota</taxon>
        <taxon>Fungi</taxon>
        <taxon>Dikarya</taxon>
        <taxon>Ascomycota</taxon>
        <taxon>Taphrinomycotina</taxon>
        <taxon>Taphrinomycetes</taxon>
        <taxon>Taphrinales</taxon>
        <taxon>Taphrinaceae</taxon>
        <taxon>Taphrina</taxon>
    </lineage>
</organism>
<keyword evidence="4 6" id="KW-1133">Transmembrane helix</keyword>
<dbReference type="AlphaFoldDB" id="R4X983"/>
<feature type="transmembrane region" description="Helical" evidence="6">
    <location>
        <begin position="93"/>
        <end position="113"/>
    </location>
</feature>
<dbReference type="GO" id="GO:0015123">
    <property type="term" value="F:acetate transmembrane transporter activity"/>
    <property type="evidence" value="ECO:0007669"/>
    <property type="project" value="TreeGrafter"/>
</dbReference>
<comment type="caution">
    <text evidence="7">The sequence shown here is derived from an EMBL/GenBank/DDBJ whole genome shotgun (WGS) entry which is preliminary data.</text>
</comment>
<evidence type="ECO:0000256" key="2">
    <source>
        <dbReference type="ARBA" id="ARBA00005587"/>
    </source>
</evidence>
<dbReference type="GO" id="GO:0005886">
    <property type="term" value="C:plasma membrane"/>
    <property type="evidence" value="ECO:0007669"/>
    <property type="project" value="TreeGrafter"/>
</dbReference>
<evidence type="ECO:0000256" key="5">
    <source>
        <dbReference type="ARBA" id="ARBA00023136"/>
    </source>
</evidence>
<feature type="transmembrane region" description="Helical" evidence="6">
    <location>
        <begin position="211"/>
        <end position="231"/>
    </location>
</feature>
<dbReference type="EMBL" id="CAHR02000010">
    <property type="protein sequence ID" value="CCG80737.1"/>
    <property type="molecule type" value="Genomic_DNA"/>
</dbReference>
<comment type="subcellular location">
    <subcellularLocation>
        <location evidence="1">Membrane</location>
        <topology evidence="1">Multi-pass membrane protein</topology>
    </subcellularLocation>
</comment>
<evidence type="ECO:0000256" key="6">
    <source>
        <dbReference type="SAM" id="Phobius"/>
    </source>
</evidence>
<evidence type="ECO:0000256" key="4">
    <source>
        <dbReference type="ARBA" id="ARBA00022989"/>
    </source>
</evidence>
<comment type="similarity">
    <text evidence="2">Belongs to the acetate uptake transporter (AceTr) (TC 2.A.96) family.</text>
</comment>
<dbReference type="InterPro" id="IPR000791">
    <property type="entry name" value="Gpr1/Fun34/SatP-like"/>
</dbReference>
<keyword evidence="8" id="KW-1185">Reference proteome</keyword>
<name>R4X983_TAPDE</name>
<evidence type="ECO:0000256" key="1">
    <source>
        <dbReference type="ARBA" id="ARBA00004141"/>
    </source>
</evidence>
<evidence type="ECO:0000313" key="7">
    <source>
        <dbReference type="EMBL" id="CCG80737.1"/>
    </source>
</evidence>
<dbReference type="InterPro" id="IPR051633">
    <property type="entry name" value="AceTr"/>
</dbReference>
<reference evidence="7 8" key="1">
    <citation type="journal article" date="2013" name="MBio">
        <title>Genome sequencing of the plant pathogen Taphrina deformans, the causal agent of peach leaf curl.</title>
        <authorList>
            <person name="Cisse O.H."/>
            <person name="Almeida J.M.G.C.F."/>
            <person name="Fonseca A."/>
            <person name="Kumar A.A."/>
            <person name="Salojaervi J."/>
            <person name="Overmyer K."/>
            <person name="Hauser P.M."/>
            <person name="Pagni M."/>
        </authorList>
    </citation>
    <scope>NUCLEOTIDE SEQUENCE [LARGE SCALE GENOMIC DNA]</scope>
    <source>
        <strain evidence="8">PYCC 5710 / ATCC 11124 / CBS 356.35 / IMI 108563 / JCM 9778 / NBRC 8474</strain>
    </source>
</reference>
<dbReference type="STRING" id="1097556.R4X983"/>
<sequence length="300" mass="32441">MSAPPIVGDKLDRTQPVGYNNNNVAYNNAATTDYSTSANQYNPNQGYAGNGSINTSGLDLERLNTISTILGPNAGSLSVEPHKRFRDFGNPSPLGLSAFALTTMVLSLVNVHARHVTTPNIVIGLALFYGGLCQLLAGMWEFAVGNTFGATALSSYGGFWMSFAVIFIPFFNIEAAYTEGFADAVGIYLVCWAVFTFLLLLCTLKSTIMFFSLFFTLLMAFILLAAGYFRMAEANAADLLKAGGYFGILAAAIAWYNALAGIVEKHNSFFAVPTMPFPWSEAGRVGRSSRRNTVRDEKDS</sequence>
<dbReference type="Pfam" id="PF01184">
    <property type="entry name" value="Gpr1_Fun34_YaaH"/>
    <property type="match status" value="1"/>
</dbReference>
<keyword evidence="3 6" id="KW-0812">Transmembrane</keyword>
<dbReference type="VEuPathDB" id="FungiDB:TAPDE_000360"/>
<proteinExistence type="inferred from homology"/>
<feature type="transmembrane region" description="Helical" evidence="6">
    <location>
        <begin position="185"/>
        <end position="204"/>
    </location>
</feature>
<feature type="transmembrane region" description="Helical" evidence="6">
    <location>
        <begin position="152"/>
        <end position="173"/>
    </location>
</feature>
<keyword evidence="5 6" id="KW-0472">Membrane</keyword>
<gene>
    <name evidence="7" type="ORF">TAPDE_000360</name>
</gene>
<evidence type="ECO:0000256" key="3">
    <source>
        <dbReference type="ARBA" id="ARBA00022692"/>
    </source>
</evidence>
<evidence type="ECO:0000313" key="8">
    <source>
        <dbReference type="Proteomes" id="UP000013776"/>
    </source>
</evidence>
<dbReference type="OrthoDB" id="3648309at2759"/>
<dbReference type="Proteomes" id="UP000013776">
    <property type="component" value="Unassembled WGS sequence"/>
</dbReference>
<evidence type="ECO:0008006" key="9">
    <source>
        <dbReference type="Google" id="ProtNLM"/>
    </source>
</evidence>
<feature type="transmembrane region" description="Helical" evidence="6">
    <location>
        <begin position="119"/>
        <end position="140"/>
    </location>
</feature>
<feature type="transmembrane region" description="Helical" evidence="6">
    <location>
        <begin position="243"/>
        <end position="263"/>
    </location>
</feature>
<dbReference type="eggNOG" id="ENOG502QUJS">
    <property type="taxonomic scope" value="Eukaryota"/>
</dbReference>
<dbReference type="PANTHER" id="PTHR31123">
    <property type="entry name" value="ACCUMULATION OF DYADS PROTEIN 2-RELATED"/>
    <property type="match status" value="1"/>
</dbReference>
<dbReference type="PANTHER" id="PTHR31123:SF1">
    <property type="entry name" value="ACCUMULATION OF DYADS PROTEIN 2-RELATED"/>
    <property type="match status" value="1"/>
</dbReference>